<dbReference type="Proteomes" id="UP000693970">
    <property type="component" value="Unassembled WGS sequence"/>
</dbReference>
<reference evidence="1" key="1">
    <citation type="journal article" date="2021" name="Sci. Rep.">
        <title>Diploid genomic architecture of Nitzschia inconspicua, an elite biomass production diatom.</title>
        <authorList>
            <person name="Oliver A."/>
            <person name="Podell S."/>
            <person name="Pinowska A."/>
            <person name="Traller J.C."/>
            <person name="Smith S.R."/>
            <person name="McClure R."/>
            <person name="Beliaev A."/>
            <person name="Bohutskyi P."/>
            <person name="Hill E.A."/>
            <person name="Rabines A."/>
            <person name="Zheng H."/>
            <person name="Allen L.Z."/>
            <person name="Kuo A."/>
            <person name="Grigoriev I.V."/>
            <person name="Allen A.E."/>
            <person name="Hazlebeck D."/>
            <person name="Allen E.E."/>
        </authorList>
    </citation>
    <scope>NUCLEOTIDE SEQUENCE</scope>
    <source>
        <strain evidence="1">Hildebrandi</strain>
    </source>
</reference>
<organism evidence="1 2">
    <name type="scientific">Nitzschia inconspicua</name>
    <dbReference type="NCBI Taxonomy" id="303405"/>
    <lineage>
        <taxon>Eukaryota</taxon>
        <taxon>Sar</taxon>
        <taxon>Stramenopiles</taxon>
        <taxon>Ochrophyta</taxon>
        <taxon>Bacillariophyta</taxon>
        <taxon>Bacillariophyceae</taxon>
        <taxon>Bacillariophycidae</taxon>
        <taxon>Bacillariales</taxon>
        <taxon>Bacillariaceae</taxon>
        <taxon>Nitzschia</taxon>
    </lineage>
</organism>
<gene>
    <name evidence="1" type="ORF">IV203_033010</name>
</gene>
<proteinExistence type="predicted"/>
<name>A0A9K3PHT8_9STRA</name>
<reference evidence="1" key="2">
    <citation type="submission" date="2021-04" db="EMBL/GenBank/DDBJ databases">
        <authorList>
            <person name="Podell S."/>
        </authorList>
    </citation>
    <scope>NUCLEOTIDE SEQUENCE</scope>
    <source>
        <strain evidence="1">Hildebrandi</strain>
    </source>
</reference>
<sequence>MHREKVRLNSSMPSSSTITISSVEESSLTWASSPTFTTISIIIQLNNEGVALLQKGLIADAMERFRLAISKAINASSSIRSSFPDIEKHTASFVYVSPPPSSYIDNDNTIVSKKLYIYQREEYDEGMDLYNEPMVTPATAVSPVILLATLLYNFAHVNVRLGDDKEALVNCGQALTILDAYIVPEVSLATATEMDTLILAILHNLCRIE</sequence>
<dbReference type="EMBL" id="JAGRRH010000022">
    <property type="protein sequence ID" value="KAG7345479.1"/>
    <property type="molecule type" value="Genomic_DNA"/>
</dbReference>
<dbReference type="AlphaFoldDB" id="A0A9K3PHT8"/>
<protein>
    <submittedName>
        <fullName evidence="1">Uncharacterized protein</fullName>
    </submittedName>
</protein>
<keyword evidence="2" id="KW-1185">Reference proteome</keyword>
<evidence type="ECO:0000313" key="2">
    <source>
        <dbReference type="Proteomes" id="UP000693970"/>
    </source>
</evidence>
<evidence type="ECO:0000313" key="1">
    <source>
        <dbReference type="EMBL" id="KAG7345479.1"/>
    </source>
</evidence>
<comment type="caution">
    <text evidence="1">The sequence shown here is derived from an EMBL/GenBank/DDBJ whole genome shotgun (WGS) entry which is preliminary data.</text>
</comment>
<accession>A0A9K3PHT8</accession>